<keyword evidence="3" id="KW-0067">ATP-binding</keyword>
<evidence type="ECO:0000313" key="6">
    <source>
        <dbReference type="EMBL" id="MBE9223769.1"/>
    </source>
</evidence>
<dbReference type="PANTHER" id="PTHR30258:SF2">
    <property type="entry name" value="COMG OPERON PROTEIN 1"/>
    <property type="match status" value="1"/>
</dbReference>
<comment type="caution">
    <text evidence="6">The sequence shown here is derived from an EMBL/GenBank/DDBJ whole genome shotgun (WGS) entry which is preliminary data.</text>
</comment>
<dbReference type="EMBL" id="JADEWC010000047">
    <property type="protein sequence ID" value="MBE9223769.1"/>
    <property type="molecule type" value="Genomic_DNA"/>
</dbReference>
<dbReference type="CDD" id="cd01129">
    <property type="entry name" value="PulE-GspE-like"/>
    <property type="match status" value="1"/>
</dbReference>
<keyword evidence="4" id="KW-0175">Coiled coil</keyword>
<gene>
    <name evidence="6" type="ORF">IQ215_13790</name>
</gene>
<evidence type="ECO:0000313" key="7">
    <source>
        <dbReference type="Proteomes" id="UP000654604"/>
    </source>
</evidence>
<dbReference type="Pfam" id="PF05157">
    <property type="entry name" value="MshEN"/>
    <property type="match status" value="1"/>
</dbReference>
<dbReference type="Gene3D" id="3.30.450.90">
    <property type="match status" value="1"/>
</dbReference>
<dbReference type="Proteomes" id="UP000654604">
    <property type="component" value="Unassembled WGS sequence"/>
</dbReference>
<dbReference type="PANTHER" id="PTHR30258">
    <property type="entry name" value="TYPE II SECRETION SYSTEM PROTEIN GSPE-RELATED"/>
    <property type="match status" value="1"/>
</dbReference>
<evidence type="ECO:0000259" key="5">
    <source>
        <dbReference type="SMART" id="SM00382"/>
    </source>
</evidence>
<evidence type="ECO:0000256" key="3">
    <source>
        <dbReference type="ARBA" id="ARBA00022840"/>
    </source>
</evidence>
<protein>
    <submittedName>
        <fullName evidence="6">Type II/IV secretion system protein</fullName>
    </submittedName>
</protein>
<evidence type="ECO:0000256" key="2">
    <source>
        <dbReference type="ARBA" id="ARBA00022741"/>
    </source>
</evidence>
<dbReference type="InterPro" id="IPR007831">
    <property type="entry name" value="T2SS_GspE_N"/>
</dbReference>
<comment type="similarity">
    <text evidence="1">Belongs to the GSP E family.</text>
</comment>
<name>A0ABR9V793_9CHRO</name>
<reference evidence="6 7" key="1">
    <citation type="submission" date="2020-10" db="EMBL/GenBank/DDBJ databases">
        <authorList>
            <person name="Castelo-Branco R."/>
            <person name="Eusebio N."/>
            <person name="Adriana R."/>
            <person name="Vieira A."/>
            <person name="Brugerolle De Fraissinette N."/>
            <person name="Rezende De Castro R."/>
            <person name="Schneider M.P."/>
            <person name="Vasconcelos V."/>
            <person name="Leao P.N."/>
        </authorList>
    </citation>
    <scope>NUCLEOTIDE SEQUENCE [LARGE SCALE GENOMIC DNA]</scope>
    <source>
        <strain evidence="6 7">LEGE 03274</strain>
    </source>
</reference>
<evidence type="ECO:0000256" key="4">
    <source>
        <dbReference type="SAM" id="Coils"/>
    </source>
</evidence>
<accession>A0ABR9V793</accession>
<proteinExistence type="inferred from homology"/>
<dbReference type="SUPFAM" id="SSF52540">
    <property type="entry name" value="P-loop containing nucleoside triphosphate hydrolases"/>
    <property type="match status" value="1"/>
</dbReference>
<dbReference type="InterPro" id="IPR027417">
    <property type="entry name" value="P-loop_NTPase"/>
</dbReference>
<keyword evidence="2" id="KW-0547">Nucleotide-binding</keyword>
<dbReference type="Pfam" id="PF00437">
    <property type="entry name" value="T2SSE"/>
    <property type="match status" value="1"/>
</dbReference>
<keyword evidence="7" id="KW-1185">Reference proteome</keyword>
<dbReference type="InterPro" id="IPR003593">
    <property type="entry name" value="AAA+_ATPase"/>
</dbReference>
<feature type="coiled-coil region" evidence="4">
    <location>
        <begin position="185"/>
        <end position="219"/>
    </location>
</feature>
<dbReference type="InterPro" id="IPR037257">
    <property type="entry name" value="T2SS_E_N_sf"/>
</dbReference>
<feature type="domain" description="AAA+ ATPase" evidence="5">
    <location>
        <begin position="376"/>
        <end position="528"/>
    </location>
</feature>
<dbReference type="RefSeq" id="WP_193801988.1">
    <property type="nucleotide sequence ID" value="NZ_JADEWC010000047.1"/>
</dbReference>
<dbReference type="Gene3D" id="3.40.50.300">
    <property type="entry name" value="P-loop containing nucleotide triphosphate hydrolases"/>
    <property type="match status" value="1"/>
</dbReference>
<organism evidence="6 7">
    <name type="scientific">Cyanobacterium stanieri LEGE 03274</name>
    <dbReference type="NCBI Taxonomy" id="1828756"/>
    <lineage>
        <taxon>Bacteria</taxon>
        <taxon>Bacillati</taxon>
        <taxon>Cyanobacteriota</taxon>
        <taxon>Cyanophyceae</taxon>
        <taxon>Oscillatoriophycideae</taxon>
        <taxon>Chroococcales</taxon>
        <taxon>Geminocystaceae</taxon>
        <taxon>Cyanobacterium</taxon>
    </lineage>
</organism>
<sequence length="682" mass="76206">MTQSPVSSSGKKLEKLSTALVSPDYFSPFGNKLIQSGYIDKEQLKNALVEVRNSKQPLVKVLESMTHKALSPDLVRQYKKHHLFELKILYGVDSVDPDADEISSDQMTELIDSVINIKVCRRHKLLPVRRINTEDPPVLVIAMVDPDNLAALDEVRKLIRLKGLDLQRIVITEEDYDRLLQIYYKEESEKREKEEALQAKKAQEKLASVDDVIDDLSDDGLEDGKEDNDDADLSSNDANQAPIIKLVNKILIKALQESVSDIHIEPQEEILRVRMRKDGVLQEFFRLPRHITTAVVARFKIMAELDIAERRLPQDGKIRRVYQGRNVDFRVNTLPSRYGEKVCLRILDNSATQLGLDFLISDEETLLRVREIAGRPFGLILVTGPTGSGKSTTLYSVLAERNKPGVNINTAEDPIEYALPGITQVQVIREKGMNFASILRAFMRQDPDIILVGETRDVETAKTAIEAALTGHLVLTTLHTNDAAGAIARLDEMGVEPFMISGALLGVLAQRLMRRVCTECRIEYSPSKEELARFGLTASGEESVTFYKANTLTGDNLQEAVNNGTVCPKCGGTGYKGRVGVYEFMVITETLQKLINQGATTDRIKEAAVEEGMTTILAYSLNLVRQGHTTLEEVERVTFTDSGLESELKAKRKSSLTCQGCGAELQQEWMDCPYCMTPRFSD</sequence>
<evidence type="ECO:0000256" key="1">
    <source>
        <dbReference type="ARBA" id="ARBA00006611"/>
    </source>
</evidence>
<dbReference type="Gene3D" id="3.30.300.160">
    <property type="entry name" value="Type II secretion system, protein E, N-terminal domain"/>
    <property type="match status" value="1"/>
</dbReference>
<dbReference type="InterPro" id="IPR001482">
    <property type="entry name" value="T2SS/T4SS_dom"/>
</dbReference>
<dbReference type="SMART" id="SM00382">
    <property type="entry name" value="AAA"/>
    <property type="match status" value="1"/>
</dbReference>
<dbReference type="SUPFAM" id="SSF160246">
    <property type="entry name" value="EspE N-terminal domain-like"/>
    <property type="match status" value="1"/>
</dbReference>